<dbReference type="CDD" id="cd02440">
    <property type="entry name" value="AdoMet_MTases"/>
    <property type="match status" value="1"/>
</dbReference>
<dbReference type="Pfam" id="PF08241">
    <property type="entry name" value="Methyltransf_11"/>
    <property type="match status" value="1"/>
</dbReference>
<dbReference type="Proteomes" id="UP001596096">
    <property type="component" value="Unassembled WGS sequence"/>
</dbReference>
<dbReference type="InterPro" id="IPR013216">
    <property type="entry name" value="Methyltransf_11"/>
</dbReference>
<dbReference type="RefSeq" id="WP_219543953.1">
    <property type="nucleotide sequence ID" value="NZ_JAHKRN010000006.1"/>
</dbReference>
<accession>A0ABW1BW52</accession>
<dbReference type="EMBL" id="JBHSNW010000008">
    <property type="protein sequence ID" value="MFC5817252.1"/>
    <property type="molecule type" value="Genomic_DNA"/>
</dbReference>
<comment type="caution">
    <text evidence="2">The sequence shown here is derived from an EMBL/GenBank/DDBJ whole genome shotgun (WGS) entry which is preliminary data.</text>
</comment>
<sequence length="155" mass="16475">MSARYDGLAEWYDEFNAEGAAGNAPELAELLGPGDGPCLDLGCGTGHYLGTIRATGRTVVGLDRSADQLRLARRRDPAPLLQGDGHALPFGDGAFGTVTALWLSTDIPDFAALTKEAARVLRPGGLLLFYGVQPCFNGPHIEKREDGAVTIIPRR</sequence>
<protein>
    <submittedName>
        <fullName evidence="2">Class I SAM-dependent methyltransferase</fullName>
        <ecNumber evidence="2">2.1.1.-</ecNumber>
    </submittedName>
</protein>
<gene>
    <name evidence="2" type="ORF">ACFPUY_19320</name>
</gene>
<dbReference type="GO" id="GO:0008168">
    <property type="term" value="F:methyltransferase activity"/>
    <property type="evidence" value="ECO:0007669"/>
    <property type="project" value="UniProtKB-KW"/>
</dbReference>
<evidence type="ECO:0000313" key="2">
    <source>
        <dbReference type="EMBL" id="MFC5817252.1"/>
    </source>
</evidence>
<keyword evidence="2" id="KW-0808">Transferase</keyword>
<organism evidence="2 3">
    <name type="scientific">Nonomuraea harbinensis</name>
    <dbReference type="NCBI Taxonomy" id="1286938"/>
    <lineage>
        <taxon>Bacteria</taxon>
        <taxon>Bacillati</taxon>
        <taxon>Actinomycetota</taxon>
        <taxon>Actinomycetes</taxon>
        <taxon>Streptosporangiales</taxon>
        <taxon>Streptosporangiaceae</taxon>
        <taxon>Nonomuraea</taxon>
    </lineage>
</organism>
<evidence type="ECO:0000313" key="3">
    <source>
        <dbReference type="Proteomes" id="UP001596096"/>
    </source>
</evidence>
<evidence type="ECO:0000259" key="1">
    <source>
        <dbReference type="Pfam" id="PF08241"/>
    </source>
</evidence>
<reference evidence="3" key="1">
    <citation type="journal article" date="2019" name="Int. J. Syst. Evol. Microbiol.">
        <title>The Global Catalogue of Microorganisms (GCM) 10K type strain sequencing project: providing services to taxonomists for standard genome sequencing and annotation.</title>
        <authorList>
            <consortium name="The Broad Institute Genomics Platform"/>
            <consortium name="The Broad Institute Genome Sequencing Center for Infectious Disease"/>
            <person name="Wu L."/>
            <person name="Ma J."/>
        </authorList>
    </citation>
    <scope>NUCLEOTIDE SEQUENCE [LARGE SCALE GENOMIC DNA]</scope>
    <source>
        <strain evidence="3">CGMCC 4.7106</strain>
    </source>
</reference>
<keyword evidence="3" id="KW-1185">Reference proteome</keyword>
<name>A0ABW1BW52_9ACTN</name>
<dbReference type="EC" id="2.1.1.-" evidence="2"/>
<feature type="domain" description="Methyltransferase type 11" evidence="1">
    <location>
        <begin position="39"/>
        <end position="129"/>
    </location>
</feature>
<proteinExistence type="predicted"/>
<dbReference type="InterPro" id="IPR050508">
    <property type="entry name" value="Methyltransf_Superfamily"/>
</dbReference>
<dbReference type="GO" id="GO:0032259">
    <property type="term" value="P:methylation"/>
    <property type="evidence" value="ECO:0007669"/>
    <property type="project" value="UniProtKB-KW"/>
</dbReference>
<dbReference type="PANTHER" id="PTHR42912">
    <property type="entry name" value="METHYLTRANSFERASE"/>
    <property type="match status" value="1"/>
</dbReference>
<keyword evidence="2" id="KW-0489">Methyltransferase</keyword>